<dbReference type="PANTHER" id="PTHR43156:SF2">
    <property type="entry name" value="STAGE II SPORULATION PROTEIN E"/>
    <property type="match status" value="1"/>
</dbReference>
<evidence type="ECO:0000256" key="2">
    <source>
        <dbReference type="SAM" id="Coils"/>
    </source>
</evidence>
<dbReference type="Proteomes" id="UP000585050">
    <property type="component" value="Unassembled WGS sequence"/>
</dbReference>
<proteinExistence type="predicted"/>
<name>A0A7X8SKV9_9BACT</name>
<reference evidence="4 5" key="1">
    <citation type="submission" date="2020-04" db="EMBL/GenBank/DDBJ databases">
        <title>Flammeovirga sp. SR4, a novel species isolated from seawater.</title>
        <authorList>
            <person name="Wang X."/>
        </authorList>
    </citation>
    <scope>NUCLEOTIDE SEQUENCE [LARGE SCALE GENOMIC DNA]</scope>
    <source>
        <strain evidence="4 5">SR4</strain>
    </source>
</reference>
<keyword evidence="2" id="KW-0175">Coiled coil</keyword>
<evidence type="ECO:0000259" key="3">
    <source>
        <dbReference type="PROSITE" id="PS51746"/>
    </source>
</evidence>
<dbReference type="SUPFAM" id="SSF81606">
    <property type="entry name" value="PP2C-like"/>
    <property type="match status" value="1"/>
</dbReference>
<organism evidence="4 5">
    <name type="scientific">Flammeovirga agarivorans</name>
    <dbReference type="NCBI Taxonomy" id="2726742"/>
    <lineage>
        <taxon>Bacteria</taxon>
        <taxon>Pseudomonadati</taxon>
        <taxon>Bacteroidota</taxon>
        <taxon>Cytophagia</taxon>
        <taxon>Cytophagales</taxon>
        <taxon>Flammeovirgaceae</taxon>
        <taxon>Flammeovirga</taxon>
    </lineage>
</organism>
<comment type="caution">
    <text evidence="4">The sequence shown here is derived from an EMBL/GenBank/DDBJ whole genome shotgun (WGS) entry which is preliminary data.</text>
</comment>
<sequence>MSRILGNDHVHAVKIATIISSYLRSLLNNHDLLMLKSSYSMNNNHGRAFHIEITDPSTPITTMPPPIDVHFFRIAMNSGKIIMNIVREFPLGALNSIAEIFNEKSRDELLDELKVKNQDLEMSYHNLKKAKDDNARMESELSVGRNIQMSMLPKNFLKNDYVSLFADLIPAREVGGDFYDFQLINGNYLYIVVGDVSDKGVPAALLMAMTKSLLKSAAITELSTAKIITHVNNQIVSENKNNMFVTIFLGMLDLKSGELTYTNAGHNPSIVIKENGITKLTERHGPIVGAIRGLSYKEKTIQLSPNDVIFAYTDGVTEARNGHKEFYTDEKLDEFCRNVEIDSVKGLVEKTIESVREFEDGHEQADDITVMCVKYKDTMPPTFEKRIGKSLNDKILITNELNQFIEQNNIPEIVGQKVQIILDELLSNMVKYAFDKVRQPDIKIKIIQEDNQLRIKISDNGIEFNPFILETPNTQLPLEEREQGGLGVHIVKSLANEYVYERSQDRNEITLIKTFTD</sequence>
<dbReference type="Pfam" id="PF13581">
    <property type="entry name" value="HATPase_c_2"/>
    <property type="match status" value="1"/>
</dbReference>
<gene>
    <name evidence="4" type="ORF">HGP29_12325</name>
</gene>
<dbReference type="EMBL" id="JABAIL010000003">
    <property type="protein sequence ID" value="NLR92002.1"/>
    <property type="molecule type" value="Genomic_DNA"/>
</dbReference>
<dbReference type="PROSITE" id="PS51746">
    <property type="entry name" value="PPM_2"/>
    <property type="match status" value="1"/>
</dbReference>
<dbReference type="GO" id="GO:0016791">
    <property type="term" value="F:phosphatase activity"/>
    <property type="evidence" value="ECO:0007669"/>
    <property type="project" value="TreeGrafter"/>
</dbReference>
<dbReference type="SMART" id="SM00331">
    <property type="entry name" value="PP2C_SIG"/>
    <property type="match status" value="1"/>
</dbReference>
<evidence type="ECO:0000313" key="4">
    <source>
        <dbReference type="EMBL" id="NLR92002.1"/>
    </source>
</evidence>
<accession>A0A7X8SKV9</accession>
<protein>
    <submittedName>
        <fullName evidence="4">SpoIIE family protein phosphatase</fullName>
    </submittedName>
</protein>
<feature type="coiled-coil region" evidence="2">
    <location>
        <begin position="110"/>
        <end position="140"/>
    </location>
</feature>
<evidence type="ECO:0000313" key="5">
    <source>
        <dbReference type="Proteomes" id="UP000585050"/>
    </source>
</evidence>
<dbReference type="InterPro" id="IPR052016">
    <property type="entry name" value="Bact_Sigma-Reg"/>
</dbReference>
<keyword evidence="5" id="KW-1185">Reference proteome</keyword>
<dbReference type="InterPro" id="IPR036890">
    <property type="entry name" value="HATPase_C_sf"/>
</dbReference>
<dbReference type="InterPro" id="IPR003594">
    <property type="entry name" value="HATPase_dom"/>
</dbReference>
<dbReference type="AlphaFoldDB" id="A0A7X8SKV9"/>
<dbReference type="Gene3D" id="3.60.40.10">
    <property type="entry name" value="PPM-type phosphatase domain"/>
    <property type="match status" value="1"/>
</dbReference>
<keyword evidence="1" id="KW-0378">Hydrolase</keyword>
<evidence type="ECO:0000256" key="1">
    <source>
        <dbReference type="ARBA" id="ARBA00022801"/>
    </source>
</evidence>
<dbReference type="PANTHER" id="PTHR43156">
    <property type="entry name" value="STAGE II SPORULATION PROTEIN E-RELATED"/>
    <property type="match status" value="1"/>
</dbReference>
<dbReference type="Pfam" id="PF07228">
    <property type="entry name" value="SpoIIE"/>
    <property type="match status" value="1"/>
</dbReference>
<dbReference type="RefSeq" id="WP_168882709.1">
    <property type="nucleotide sequence ID" value="NZ_JABAIL010000003.1"/>
</dbReference>
<dbReference type="SUPFAM" id="SSF55874">
    <property type="entry name" value="ATPase domain of HSP90 chaperone/DNA topoisomerase II/histidine kinase"/>
    <property type="match status" value="1"/>
</dbReference>
<dbReference type="InterPro" id="IPR036457">
    <property type="entry name" value="PPM-type-like_dom_sf"/>
</dbReference>
<dbReference type="CDD" id="cd16936">
    <property type="entry name" value="HATPase_RsbW-like"/>
    <property type="match status" value="1"/>
</dbReference>
<dbReference type="Gene3D" id="3.30.565.10">
    <property type="entry name" value="Histidine kinase-like ATPase, C-terminal domain"/>
    <property type="match status" value="1"/>
</dbReference>
<dbReference type="InterPro" id="IPR001932">
    <property type="entry name" value="PPM-type_phosphatase-like_dom"/>
</dbReference>
<feature type="domain" description="PPM-type phosphatase" evidence="3">
    <location>
        <begin position="161"/>
        <end position="375"/>
    </location>
</feature>